<feature type="compositionally biased region" description="Basic and acidic residues" evidence="1">
    <location>
        <begin position="24"/>
        <end position="37"/>
    </location>
</feature>
<keyword evidence="2" id="KW-0812">Transmembrane</keyword>
<gene>
    <name evidence="3" type="ORF">DBV05_g7098</name>
</gene>
<dbReference type="Proteomes" id="UP000325902">
    <property type="component" value="Unassembled WGS sequence"/>
</dbReference>
<proteinExistence type="predicted"/>
<evidence type="ECO:0000256" key="2">
    <source>
        <dbReference type="SAM" id="Phobius"/>
    </source>
</evidence>
<evidence type="ECO:0000313" key="3">
    <source>
        <dbReference type="EMBL" id="KAB2574284.1"/>
    </source>
</evidence>
<feature type="transmembrane region" description="Helical" evidence="2">
    <location>
        <begin position="191"/>
        <end position="208"/>
    </location>
</feature>
<organism evidence="3 4">
    <name type="scientific">Lasiodiplodia theobromae</name>
    <dbReference type="NCBI Taxonomy" id="45133"/>
    <lineage>
        <taxon>Eukaryota</taxon>
        <taxon>Fungi</taxon>
        <taxon>Dikarya</taxon>
        <taxon>Ascomycota</taxon>
        <taxon>Pezizomycotina</taxon>
        <taxon>Dothideomycetes</taxon>
        <taxon>Dothideomycetes incertae sedis</taxon>
        <taxon>Botryosphaeriales</taxon>
        <taxon>Botryosphaeriaceae</taxon>
        <taxon>Lasiodiplodia</taxon>
    </lineage>
</organism>
<keyword evidence="2" id="KW-1133">Transmembrane helix</keyword>
<feature type="transmembrane region" description="Helical" evidence="2">
    <location>
        <begin position="78"/>
        <end position="99"/>
    </location>
</feature>
<keyword evidence="4" id="KW-1185">Reference proteome</keyword>
<evidence type="ECO:0000313" key="4">
    <source>
        <dbReference type="Proteomes" id="UP000325902"/>
    </source>
</evidence>
<name>A0A5N5DAU2_9PEZI</name>
<reference evidence="3 4" key="1">
    <citation type="journal article" date="2019" name="Sci. Rep.">
        <title>A multi-omics analysis of the grapevine pathogen Lasiodiplodia theobromae reveals that temperature affects the expression of virulence- and pathogenicity-related genes.</title>
        <authorList>
            <person name="Felix C."/>
            <person name="Meneses R."/>
            <person name="Goncalves M.F.M."/>
            <person name="Tilleman L."/>
            <person name="Duarte A.S."/>
            <person name="Jorrin-Novo J.V."/>
            <person name="Van de Peer Y."/>
            <person name="Deforce D."/>
            <person name="Van Nieuwerburgh F."/>
            <person name="Esteves A.C."/>
            <person name="Alves A."/>
        </authorList>
    </citation>
    <scope>NUCLEOTIDE SEQUENCE [LARGE SCALE GENOMIC DNA]</scope>
    <source>
        <strain evidence="3 4">LA-SOL3</strain>
    </source>
</reference>
<feature type="region of interest" description="Disordered" evidence="1">
    <location>
        <begin position="24"/>
        <end position="61"/>
    </location>
</feature>
<protein>
    <submittedName>
        <fullName evidence="3">Uncharacterized protein</fullName>
    </submittedName>
</protein>
<dbReference type="OrthoDB" id="5139479at2759"/>
<sequence length="619" mass="67676">MERLSRSENGLKLPQFEAIDLSDWKRTPTDDCPDPDRSFLYAPPSAYSTLPRDNLSPEDENPLRARRYSRKIEESSRFGIWTLILLLLAIIMVVLTALYSTGSAKSLMRGKIFATSSSNAILLLRILTELCAVILSALVIVVVEDLQWALASRPEGVSLLHFVGLDSGTGVWGLCRLLATADWRQKYSSAFRLLVILSIPLPGIILMGDINIELVFFPEKTYQVAAGLSDFNASYISQLTAVSTTALLVQMGNPIWSDRESVSVDPLGPGRGHCTASNTSSAWVPCEESYFMSGGFNSISPQADDLASYPESKAYVVPQVKGYHVEYGTVHDIKALHDDGNCHLIGSAAAAAYWCSALGSDQELLFGSAYCPISLQLNSSCLNSTSWTSELDIATSMFVYRRFATVNFSRTNFSILSLTDLSEPKQFPISLEDYMLALSSVVPGFNTSADVKGDNSQLAAYAVTALPISDSQVAKKISLKAIRKAMSVPLDYFQANYFAPGPNIWELETPRSGLDEDMYTDLSISILSHQVVAGQVSRWLFVASASALILICAAAIVATIRICERRPQRCGYPSLDFAAVCARGSTDGNGLHRSLTRLGERPSKFEVASRIKGERIVLR</sequence>
<keyword evidence="2" id="KW-0472">Membrane</keyword>
<dbReference type="AlphaFoldDB" id="A0A5N5DAU2"/>
<comment type="caution">
    <text evidence="3">The sequence shown here is derived from an EMBL/GenBank/DDBJ whole genome shotgun (WGS) entry which is preliminary data.</text>
</comment>
<accession>A0A5N5DAU2</accession>
<evidence type="ECO:0000256" key="1">
    <source>
        <dbReference type="SAM" id="MobiDB-lite"/>
    </source>
</evidence>
<feature type="transmembrane region" description="Helical" evidence="2">
    <location>
        <begin position="539"/>
        <end position="560"/>
    </location>
</feature>
<feature type="transmembrane region" description="Helical" evidence="2">
    <location>
        <begin position="120"/>
        <end position="143"/>
    </location>
</feature>
<dbReference type="EMBL" id="VCHE01000046">
    <property type="protein sequence ID" value="KAB2574284.1"/>
    <property type="molecule type" value="Genomic_DNA"/>
</dbReference>
<feature type="transmembrane region" description="Helical" evidence="2">
    <location>
        <begin position="159"/>
        <end position="179"/>
    </location>
</feature>